<keyword evidence="1" id="KW-0472">Membrane</keyword>
<feature type="transmembrane region" description="Helical" evidence="1">
    <location>
        <begin position="51"/>
        <end position="68"/>
    </location>
</feature>
<proteinExistence type="predicted"/>
<sequence>MDDPYFAATADFRSSTTRSCLWHIMIRFKVLFLYFLAGINVPSLSTAPDVHGAYLLGTYFLVEFPFPIREHQVTNRNRSL</sequence>
<keyword evidence="1" id="KW-1133">Transmembrane helix</keyword>
<dbReference type="Proteomes" id="UP000292957">
    <property type="component" value="Unassembled WGS sequence"/>
</dbReference>
<accession>A0A4Q9ME42</accession>
<gene>
    <name evidence="2" type="ORF">BD311DRAFT_38186</name>
</gene>
<name>A0A4Q9ME42_9APHY</name>
<evidence type="ECO:0000256" key="1">
    <source>
        <dbReference type="SAM" id="Phobius"/>
    </source>
</evidence>
<reference evidence="2" key="1">
    <citation type="submission" date="2019-01" db="EMBL/GenBank/DDBJ databases">
        <title>Draft genome sequences of three monokaryotic isolates of the white-rot basidiomycete fungus Dichomitus squalens.</title>
        <authorList>
            <consortium name="DOE Joint Genome Institute"/>
            <person name="Lopez S.C."/>
            <person name="Andreopoulos B."/>
            <person name="Pangilinan J."/>
            <person name="Lipzen A."/>
            <person name="Riley R."/>
            <person name="Ahrendt S."/>
            <person name="Ng V."/>
            <person name="Barry K."/>
            <person name="Daum C."/>
            <person name="Grigoriev I.V."/>
            <person name="Hilden K.S."/>
            <person name="Makela M.R."/>
            <person name="de Vries R.P."/>
        </authorList>
    </citation>
    <scope>NUCLEOTIDE SEQUENCE [LARGE SCALE GENOMIC DNA]</scope>
    <source>
        <strain evidence="2">OM18370.1</strain>
    </source>
</reference>
<keyword evidence="1" id="KW-0812">Transmembrane</keyword>
<dbReference type="EMBL" id="ML143487">
    <property type="protein sequence ID" value="TBU24106.1"/>
    <property type="molecule type" value="Genomic_DNA"/>
</dbReference>
<dbReference type="AlphaFoldDB" id="A0A4Q9ME42"/>
<evidence type="ECO:0000313" key="2">
    <source>
        <dbReference type="EMBL" id="TBU24106.1"/>
    </source>
</evidence>
<feature type="transmembrane region" description="Helical" evidence="1">
    <location>
        <begin position="20"/>
        <end position="39"/>
    </location>
</feature>
<protein>
    <submittedName>
        <fullName evidence="2">Uncharacterized protein</fullName>
    </submittedName>
</protein>
<organism evidence="2">
    <name type="scientific">Dichomitus squalens</name>
    <dbReference type="NCBI Taxonomy" id="114155"/>
    <lineage>
        <taxon>Eukaryota</taxon>
        <taxon>Fungi</taxon>
        <taxon>Dikarya</taxon>
        <taxon>Basidiomycota</taxon>
        <taxon>Agaricomycotina</taxon>
        <taxon>Agaricomycetes</taxon>
        <taxon>Polyporales</taxon>
        <taxon>Polyporaceae</taxon>
        <taxon>Dichomitus</taxon>
    </lineage>
</organism>